<name>A0AAV5AIR1_9AGAM</name>
<keyword evidence="3" id="KW-1185">Reference proteome</keyword>
<feature type="compositionally biased region" description="Polar residues" evidence="1">
    <location>
        <begin position="444"/>
        <end position="468"/>
    </location>
</feature>
<organism evidence="2 3">
    <name type="scientific">Clathrus columnatus</name>
    <dbReference type="NCBI Taxonomy" id="1419009"/>
    <lineage>
        <taxon>Eukaryota</taxon>
        <taxon>Fungi</taxon>
        <taxon>Dikarya</taxon>
        <taxon>Basidiomycota</taxon>
        <taxon>Agaricomycotina</taxon>
        <taxon>Agaricomycetes</taxon>
        <taxon>Phallomycetidae</taxon>
        <taxon>Phallales</taxon>
        <taxon>Clathraceae</taxon>
        <taxon>Clathrus</taxon>
    </lineage>
</organism>
<feature type="compositionally biased region" description="Low complexity" evidence="1">
    <location>
        <begin position="326"/>
        <end position="338"/>
    </location>
</feature>
<comment type="caution">
    <text evidence="2">The sequence shown here is derived from an EMBL/GenBank/DDBJ whole genome shotgun (WGS) entry which is preliminary data.</text>
</comment>
<accession>A0AAV5AIR1</accession>
<evidence type="ECO:0000256" key="1">
    <source>
        <dbReference type="SAM" id="MobiDB-lite"/>
    </source>
</evidence>
<feature type="region of interest" description="Disordered" evidence="1">
    <location>
        <begin position="296"/>
        <end position="343"/>
    </location>
</feature>
<feature type="region of interest" description="Disordered" evidence="1">
    <location>
        <begin position="360"/>
        <end position="474"/>
    </location>
</feature>
<dbReference type="Proteomes" id="UP001050691">
    <property type="component" value="Unassembled WGS sequence"/>
</dbReference>
<sequence>MVLPHEIYIDQLALSLGGCPLWGSLHPQVDPVDIGDVGYLSDNGGWIKLFNLRTETDSNGLPLNYQPGSLIVTDQDINRDIFKGPRYSNSVENLGGNFGVQGKVEAGLSYECAEEKGAILFVAEDAVTRDALNKSVFVKLIRDNIDNWVNFATEKGRNVKINDLILVTGYVRTTTWVAAVFARKSQSCKFTMGGVIPVADTGAKLQLWGSIHNVNAFAWTGGPEDRMRTGSPLDTTHFLKHMAPEISPPALLCKDDPRHQCVLVRGYRMANRNWRELLSLKKKTKQIKGIDVLKRNPRNSTGTFDNNDNHMTALPNPHSINSDIPNNTFTTNTTTTTTLPTDVYDQPLQQLTISDAVDSVWNGGENTEAGPTTPSDPDTNFSSEGHSSNHRDHRARRGQTRGDDSNQGLNPGNGRRDGGAGAGSSSGSRSSSGGSFGNFGLGRQSGSEGTANSRGQSTGTHSTSQRTSRNVDDDVELDELSYQWDHTTTRRNTRQKMVMRAAPSRKAFHTYMCLEDIQSDCESQAEYSSSDGENSVASRTYSSNKEVTLSPWEVFLEYLLKSEERADCAILHDDDFSVLPNIQVNFVADQ</sequence>
<evidence type="ECO:0000313" key="2">
    <source>
        <dbReference type="EMBL" id="GJJ14536.1"/>
    </source>
</evidence>
<feature type="compositionally biased region" description="Polar residues" evidence="1">
    <location>
        <begin position="298"/>
        <end position="310"/>
    </location>
</feature>
<feature type="compositionally biased region" description="Polar residues" evidence="1">
    <location>
        <begin position="369"/>
        <end position="386"/>
    </location>
</feature>
<proteinExistence type="predicted"/>
<dbReference type="AlphaFoldDB" id="A0AAV5AIR1"/>
<protein>
    <submittedName>
        <fullName evidence="2">Uncharacterized protein</fullName>
    </submittedName>
</protein>
<dbReference type="EMBL" id="BPWL01000010">
    <property type="protein sequence ID" value="GJJ14536.1"/>
    <property type="molecule type" value="Genomic_DNA"/>
</dbReference>
<gene>
    <name evidence="2" type="ORF">Clacol_008801</name>
</gene>
<reference evidence="2" key="1">
    <citation type="submission" date="2021-10" db="EMBL/GenBank/DDBJ databases">
        <title>De novo Genome Assembly of Clathrus columnatus (Basidiomycota, Fungi) Using Illumina and Nanopore Sequence Data.</title>
        <authorList>
            <person name="Ogiso-Tanaka E."/>
            <person name="Itagaki H."/>
            <person name="Hosoya T."/>
            <person name="Hosaka K."/>
        </authorList>
    </citation>
    <scope>NUCLEOTIDE SEQUENCE</scope>
    <source>
        <strain evidence="2">MO-923</strain>
    </source>
</reference>
<evidence type="ECO:0000313" key="3">
    <source>
        <dbReference type="Proteomes" id="UP001050691"/>
    </source>
</evidence>